<feature type="domain" description="C2H2-type" evidence="2">
    <location>
        <begin position="792"/>
        <end position="817"/>
    </location>
</feature>
<dbReference type="InterPro" id="IPR013087">
    <property type="entry name" value="Znf_C2H2_type"/>
</dbReference>
<feature type="domain" description="C2H2-type" evidence="2">
    <location>
        <begin position="746"/>
        <end position="772"/>
    </location>
</feature>
<dbReference type="Gene3D" id="2.30.29.30">
    <property type="entry name" value="Pleckstrin-homology domain (PH domain)/Phosphotyrosine-binding domain (PTB)"/>
    <property type="match status" value="1"/>
</dbReference>
<feature type="domain" description="C2H2-type" evidence="2">
    <location>
        <begin position="532"/>
        <end position="558"/>
    </location>
</feature>
<evidence type="ECO:0000259" key="2">
    <source>
        <dbReference type="SMART" id="SM00355"/>
    </source>
</evidence>
<feature type="domain" description="C2H2-type" evidence="2">
    <location>
        <begin position="641"/>
        <end position="678"/>
    </location>
</feature>
<dbReference type="PANTHER" id="PTHR42031">
    <property type="entry name" value="KEY LIME PATHOGENICITY PROTEIN"/>
    <property type="match status" value="1"/>
</dbReference>
<dbReference type="SMART" id="SM00355">
    <property type="entry name" value="ZnF_C2H2"/>
    <property type="match status" value="5"/>
</dbReference>
<feature type="compositionally biased region" description="Basic and acidic residues" evidence="1">
    <location>
        <begin position="653"/>
        <end position="671"/>
    </location>
</feature>
<name>A0A162WAF3_DIDRA</name>
<dbReference type="PANTHER" id="PTHR42031:SF1">
    <property type="entry name" value="KEY LIME PATHOGENICITY PROTEIN"/>
    <property type="match status" value="1"/>
</dbReference>
<feature type="compositionally biased region" description="Basic and acidic residues" evidence="1">
    <location>
        <begin position="156"/>
        <end position="171"/>
    </location>
</feature>
<dbReference type="InterPro" id="IPR057218">
    <property type="entry name" value="DUF7896"/>
</dbReference>
<dbReference type="InterPro" id="IPR011993">
    <property type="entry name" value="PH-like_dom_sf"/>
</dbReference>
<feature type="domain" description="C2H2-type" evidence="2">
    <location>
        <begin position="608"/>
        <end position="634"/>
    </location>
</feature>
<proteinExistence type="predicted"/>
<evidence type="ECO:0000256" key="1">
    <source>
        <dbReference type="SAM" id="MobiDB-lite"/>
    </source>
</evidence>
<reference evidence="3 4" key="1">
    <citation type="journal article" date="2016" name="Sci. Rep.">
        <title>Draft genome sequencing and secretome analysis of fungal phytopathogen Ascochyta rabiei provides insight into the necrotrophic effector repertoire.</title>
        <authorList>
            <person name="Verma S."/>
            <person name="Gazara R.K."/>
            <person name="Nizam S."/>
            <person name="Parween S."/>
            <person name="Chattopadhyay D."/>
            <person name="Verma P.K."/>
        </authorList>
    </citation>
    <scope>NUCLEOTIDE SEQUENCE [LARGE SCALE GENOMIC DNA]</scope>
    <source>
        <strain evidence="3 4">ArDII</strain>
    </source>
</reference>
<feature type="region of interest" description="Disordered" evidence="1">
    <location>
        <begin position="156"/>
        <end position="177"/>
    </location>
</feature>
<dbReference type="AlphaFoldDB" id="A0A162WAF3"/>
<dbReference type="EMBL" id="JYNV01000317">
    <property type="protein sequence ID" value="KZM18911.1"/>
    <property type="molecule type" value="Genomic_DNA"/>
</dbReference>
<feature type="region of interest" description="Disordered" evidence="1">
    <location>
        <begin position="818"/>
        <end position="840"/>
    </location>
</feature>
<organism evidence="3 4">
    <name type="scientific">Didymella rabiei</name>
    <name type="common">Chickpea ascochyta blight fungus</name>
    <name type="synonym">Mycosphaerella rabiei</name>
    <dbReference type="NCBI Taxonomy" id="5454"/>
    <lineage>
        <taxon>Eukaryota</taxon>
        <taxon>Fungi</taxon>
        <taxon>Dikarya</taxon>
        <taxon>Ascomycota</taxon>
        <taxon>Pezizomycotina</taxon>
        <taxon>Dothideomycetes</taxon>
        <taxon>Pleosporomycetidae</taxon>
        <taxon>Pleosporales</taxon>
        <taxon>Pleosporineae</taxon>
        <taxon>Didymellaceae</taxon>
        <taxon>Ascochyta</taxon>
    </lineage>
</organism>
<feature type="region of interest" description="Disordered" evidence="1">
    <location>
        <begin position="649"/>
        <end position="671"/>
    </location>
</feature>
<feature type="region of interest" description="Disordered" evidence="1">
    <location>
        <begin position="484"/>
        <end position="513"/>
    </location>
</feature>
<dbReference type="Proteomes" id="UP000076837">
    <property type="component" value="Unassembled WGS sequence"/>
</dbReference>
<protein>
    <recommendedName>
        <fullName evidence="2">C2H2-type domain-containing protein</fullName>
    </recommendedName>
</protein>
<feature type="compositionally biased region" description="Polar residues" evidence="1">
    <location>
        <begin position="889"/>
        <end position="901"/>
    </location>
</feature>
<accession>A0A162WAF3</accession>
<feature type="compositionally biased region" description="Basic and acidic residues" evidence="1">
    <location>
        <begin position="867"/>
        <end position="885"/>
    </location>
</feature>
<dbReference type="Pfam" id="PF22972">
    <property type="entry name" value="EVH1_PP4R3"/>
    <property type="match status" value="1"/>
</dbReference>
<evidence type="ECO:0000313" key="4">
    <source>
        <dbReference type="Proteomes" id="UP000076837"/>
    </source>
</evidence>
<dbReference type="InterPro" id="IPR055236">
    <property type="entry name" value="EVH1_PP4R3"/>
</dbReference>
<gene>
    <name evidence="3" type="ORF">ST47_g9942</name>
</gene>
<keyword evidence="4" id="KW-1185">Reference proteome</keyword>
<feature type="compositionally biased region" description="Polar residues" evidence="1">
    <location>
        <begin position="496"/>
        <end position="507"/>
    </location>
</feature>
<feature type="region of interest" description="Disordered" evidence="1">
    <location>
        <begin position="861"/>
        <end position="915"/>
    </location>
</feature>
<sequence length="938" mass="104731">MDNRSSGTKPPQFDLSGTTQIQRWQETTGYELESHDLGIVARATTICLRSLGFIAQHALSSMCSKSQQRLLRRRYKMLKLWANGYGALDSRLDATLDRSDDLRQTIMSVLSPMCEVLLKCLTSLPVPQADLPKFNDLCANAKEVSSQMKLLVADADGRASSDESDSDRGCDTEQSTAPSIEFKEKVKEITIDVQCLIDLGTALQCPAVADEHDDHATFRLLEERTANDYHAGLISIKYPRADTLLVEQLGQISWARFLRMQHEREKITTERDQLQERLIADATKSLVSISEFQDSGLGTSLPTTTSSYAESTVSFMTSISGGERVRIPPLPAEGKTGAPFDCTACGRSVRATNNLEWSIESEFRAPTFPEKGTEFDCEPPQTSPSVASAFPSCRVRLFELEKGEWLYRGTGQFEGEGYLLVVKEDNFEVRYPTKGDSFLKQKDTLIIWKSADRIDMAISFQEPDNCTKIWNFLVETTMASKVDDITASKPNDNEDANVTSSQEQNISPEKHRARFRDPNIQVIGLVLASGKFKCSAPSCSKLRFGRHFDFQRHHNHVHVAEGSKFHLSMTKDEPSAATFATSGRVYDSGNDSDSEGRITGCILASGKFKCSEKTCSDLFFGRQADWKRHHITVHASKAKEYFCSHLGCGRSKKPSDKSKGRSFGSRKDKMEEHMQVVHMNRSSRIESSIGVRAQGPMSDSDDCSIYEITRIRSTSPPQRSYQDYDESVSVQVVSKTPYVHPQHPKIMCQLCNERPDGYRGTHELDRHIARAHAETRKGYICIAPAFQKSFLNNCEHCRNKKVYGAYYNAAAHLLRAHFHPRKRGRKGKNDEKRGGIGGGDHPAMDWLKQHWIQEIEVPNFHTSTSPESEHDDASGAESAHRKLDVETTYAASANEGQLTPTKTDHRLGSGSNSNLYDISPVAYQAISNVQPVAHGSNS</sequence>
<comment type="caution">
    <text evidence="3">The sequence shown here is derived from an EMBL/GenBank/DDBJ whole genome shotgun (WGS) entry which is preliminary data.</text>
</comment>
<dbReference type="STRING" id="5454.A0A162WAF3"/>
<dbReference type="Pfam" id="PF25438">
    <property type="entry name" value="DUF7896"/>
    <property type="match status" value="1"/>
</dbReference>
<evidence type="ECO:0000313" key="3">
    <source>
        <dbReference type="EMBL" id="KZM18911.1"/>
    </source>
</evidence>